<dbReference type="Proteomes" id="UP000265431">
    <property type="component" value="Unassembled WGS sequence"/>
</dbReference>
<evidence type="ECO:0000313" key="2">
    <source>
        <dbReference type="Proteomes" id="UP000265431"/>
    </source>
</evidence>
<gene>
    <name evidence="1" type="ORF">D1224_14420</name>
</gene>
<organism evidence="1 2">
    <name type="scientific">Henriciella barbarensis</name>
    <dbReference type="NCBI Taxonomy" id="86342"/>
    <lineage>
        <taxon>Bacteria</taxon>
        <taxon>Pseudomonadati</taxon>
        <taxon>Pseudomonadota</taxon>
        <taxon>Alphaproteobacteria</taxon>
        <taxon>Hyphomonadales</taxon>
        <taxon>Hyphomonadaceae</taxon>
        <taxon>Henriciella</taxon>
    </lineage>
</organism>
<protein>
    <submittedName>
        <fullName evidence="1">Uncharacterized protein</fullName>
    </submittedName>
</protein>
<evidence type="ECO:0000313" key="1">
    <source>
        <dbReference type="EMBL" id="RIJ20323.1"/>
    </source>
</evidence>
<dbReference type="AlphaFoldDB" id="A0A399QN14"/>
<dbReference type="EMBL" id="QWGB01000014">
    <property type="protein sequence ID" value="RIJ20323.1"/>
    <property type="molecule type" value="Genomic_DNA"/>
</dbReference>
<reference evidence="1 2" key="1">
    <citation type="submission" date="2018-08" db="EMBL/GenBank/DDBJ databases">
        <title>Henriciella mobilis sp. nov., isolated from seawater.</title>
        <authorList>
            <person name="Cheng H."/>
            <person name="Wu Y.-H."/>
            <person name="Xu X.-W."/>
            <person name="Guo L.-L."/>
        </authorList>
    </citation>
    <scope>NUCLEOTIDE SEQUENCE [LARGE SCALE GENOMIC DNA]</scope>
    <source>
        <strain evidence="1 2">CCUG66934</strain>
    </source>
</reference>
<sequence length="61" mass="6805">MKDGNEDAMWGRSLPDRMTPDMAVKATEIIAQWENTADASLFDLAAELFEYYVAALHAPSQ</sequence>
<comment type="caution">
    <text evidence="1">The sequence shown here is derived from an EMBL/GenBank/DDBJ whole genome shotgun (WGS) entry which is preliminary data.</text>
</comment>
<dbReference type="RefSeq" id="WP_119380640.1">
    <property type="nucleotide sequence ID" value="NZ_QWGB01000014.1"/>
</dbReference>
<proteinExistence type="predicted"/>
<name>A0A399QN14_9PROT</name>
<accession>A0A399QN14</accession>
<keyword evidence="2" id="KW-1185">Reference proteome</keyword>